<feature type="transmembrane region" description="Helical" evidence="1">
    <location>
        <begin position="25"/>
        <end position="45"/>
    </location>
</feature>
<feature type="transmembrane region" description="Helical" evidence="1">
    <location>
        <begin position="51"/>
        <end position="72"/>
    </location>
</feature>
<evidence type="ECO:0000313" key="2">
    <source>
        <dbReference type="EMBL" id="GAA0948176.1"/>
    </source>
</evidence>
<protein>
    <recommendedName>
        <fullName evidence="4">Transmembrane protein</fullName>
    </recommendedName>
</protein>
<feature type="transmembrane region" description="Helical" evidence="1">
    <location>
        <begin position="84"/>
        <end position="105"/>
    </location>
</feature>
<evidence type="ECO:0000313" key="3">
    <source>
        <dbReference type="Proteomes" id="UP001500665"/>
    </source>
</evidence>
<evidence type="ECO:0000256" key="1">
    <source>
        <dbReference type="SAM" id="Phobius"/>
    </source>
</evidence>
<keyword evidence="3" id="KW-1185">Reference proteome</keyword>
<keyword evidence="1" id="KW-1133">Transmembrane helix</keyword>
<keyword evidence="1" id="KW-0812">Transmembrane</keyword>
<reference evidence="3" key="1">
    <citation type="journal article" date="2019" name="Int. J. Syst. Evol. Microbiol.">
        <title>The Global Catalogue of Microorganisms (GCM) 10K type strain sequencing project: providing services to taxonomists for standard genome sequencing and annotation.</title>
        <authorList>
            <consortium name="The Broad Institute Genomics Platform"/>
            <consortium name="The Broad Institute Genome Sequencing Center for Infectious Disease"/>
            <person name="Wu L."/>
            <person name="Ma J."/>
        </authorList>
    </citation>
    <scope>NUCLEOTIDE SEQUENCE [LARGE SCALE GENOMIC DNA]</scope>
    <source>
        <strain evidence="3">JCM 10696</strain>
    </source>
</reference>
<sequence>MTEYDPAEALAEIERTQQKAYGEQYLPLWYVPGCVALVTFLRISMDFENSLLSALCALAVAAGFGALVALMLQRSRVRWTLRTWSPPALLVFAAWALLGAAAAYGVHTLADGLDEPWRKALAGGAAMLLLGATTRPMEHLVLRYSKGRLAK</sequence>
<gene>
    <name evidence="2" type="ORF">GCM10009550_24330</name>
</gene>
<dbReference type="Proteomes" id="UP001500665">
    <property type="component" value="Unassembled WGS sequence"/>
</dbReference>
<organism evidence="2 3">
    <name type="scientific">Actinocorallia libanotica</name>
    <dbReference type="NCBI Taxonomy" id="46162"/>
    <lineage>
        <taxon>Bacteria</taxon>
        <taxon>Bacillati</taxon>
        <taxon>Actinomycetota</taxon>
        <taxon>Actinomycetes</taxon>
        <taxon>Streptosporangiales</taxon>
        <taxon>Thermomonosporaceae</taxon>
        <taxon>Actinocorallia</taxon>
    </lineage>
</organism>
<evidence type="ECO:0008006" key="4">
    <source>
        <dbReference type="Google" id="ProtNLM"/>
    </source>
</evidence>
<comment type="caution">
    <text evidence="2">The sequence shown here is derived from an EMBL/GenBank/DDBJ whole genome shotgun (WGS) entry which is preliminary data.</text>
</comment>
<proteinExistence type="predicted"/>
<accession>A0ABP4BG81</accession>
<dbReference type="EMBL" id="BAAAHH010000007">
    <property type="protein sequence ID" value="GAA0948176.1"/>
    <property type="molecule type" value="Genomic_DNA"/>
</dbReference>
<keyword evidence="1" id="KW-0472">Membrane</keyword>
<name>A0ABP4BG81_9ACTN</name>
<dbReference type="RefSeq" id="WP_344239936.1">
    <property type="nucleotide sequence ID" value="NZ_BAAAHH010000007.1"/>
</dbReference>